<sequence>MSLSSWSLSMRNATMVPDTKNHCSRRSVISVSVSSLISQLEKRVVKLPKENNVIPELTEPSTEESWAEMPVFHQPVVPRSNPSAALFGMGKLATEETEQEDLTIKNTQGQPDRHRNFSVHATHSAQSSFQPVRTSTWNPPEEWLYMKRRSYSEPISSERAEEVVVESPLTPLLDESAKLPPYRADHDVIQLIMPDPTPINTPANSRPNSMSSLPRENPTLKNSPLAKNLGLPTPPASPLVATMKSHIFPSSMPLTPPVEEPRCTSPAAQTRVPPPEIPTVLITHDDDDNTTSFISAKLKKQLAPQLGYFSGPSSIYSAESSDQSDSESIIEVGDWEDNQEPDIQSQVVLPVDTLQQLVNDYQNLVTEPSMSCFEDDDHDVQDIKMVPHPLFWEKTKKRFHGAKKSQSSTHSEPSRPLTPRPVPTKRTSMIFSDKKRKSLSLSTQLHNGTLKISSPISLDSSPISPHKDFIHKNSTYGDYVDPTLMSTSPTSQTSNYTLPASPISSPESPLSDSTNATHVPAPPPSSPITHPTIIEPVKRPWHRRISTRNIASALSTVRSSLTPLPGAARHSGSHEGNKDRDSAILEECSDWSVSDGEGDAKSESKGVVSGIGGGLGVGAVGGLLNKITHKAEQRKREKRGKQLKRTITTPVAVDPTKVVYDIKPDDKTGMSGGKEWV</sequence>
<dbReference type="AlphaFoldDB" id="A0A6A6URI6"/>
<feature type="compositionally biased region" description="Polar residues" evidence="1">
    <location>
        <begin position="486"/>
        <end position="515"/>
    </location>
</feature>
<name>A0A6A6URI6_9PEZI</name>
<evidence type="ECO:0000313" key="2">
    <source>
        <dbReference type="EMBL" id="KAF2674929.1"/>
    </source>
</evidence>
<feature type="compositionally biased region" description="Basic and acidic residues" evidence="1">
    <location>
        <begin position="572"/>
        <end position="581"/>
    </location>
</feature>
<organism evidence="2 3">
    <name type="scientific">Microthyrium microscopicum</name>
    <dbReference type="NCBI Taxonomy" id="703497"/>
    <lineage>
        <taxon>Eukaryota</taxon>
        <taxon>Fungi</taxon>
        <taxon>Dikarya</taxon>
        <taxon>Ascomycota</taxon>
        <taxon>Pezizomycotina</taxon>
        <taxon>Dothideomycetes</taxon>
        <taxon>Dothideomycetes incertae sedis</taxon>
        <taxon>Microthyriales</taxon>
        <taxon>Microthyriaceae</taxon>
        <taxon>Microthyrium</taxon>
    </lineage>
</organism>
<protein>
    <submittedName>
        <fullName evidence="2">Uncharacterized protein</fullName>
    </submittedName>
</protein>
<feature type="compositionally biased region" description="Polar residues" evidence="1">
    <location>
        <begin position="198"/>
        <end position="221"/>
    </location>
</feature>
<feature type="region of interest" description="Disordered" evidence="1">
    <location>
        <begin position="562"/>
        <end position="581"/>
    </location>
</feature>
<evidence type="ECO:0000313" key="3">
    <source>
        <dbReference type="Proteomes" id="UP000799302"/>
    </source>
</evidence>
<gene>
    <name evidence="2" type="ORF">BT63DRAFT_409064</name>
</gene>
<accession>A0A6A6URI6</accession>
<feature type="region of interest" description="Disordered" evidence="1">
    <location>
        <begin position="255"/>
        <end position="275"/>
    </location>
</feature>
<feature type="region of interest" description="Disordered" evidence="1">
    <location>
        <begin position="398"/>
        <end position="426"/>
    </location>
</feature>
<reference evidence="2" key="1">
    <citation type="journal article" date="2020" name="Stud. Mycol.">
        <title>101 Dothideomycetes genomes: a test case for predicting lifestyles and emergence of pathogens.</title>
        <authorList>
            <person name="Haridas S."/>
            <person name="Albert R."/>
            <person name="Binder M."/>
            <person name="Bloem J."/>
            <person name="Labutti K."/>
            <person name="Salamov A."/>
            <person name="Andreopoulos B."/>
            <person name="Baker S."/>
            <person name="Barry K."/>
            <person name="Bills G."/>
            <person name="Bluhm B."/>
            <person name="Cannon C."/>
            <person name="Castanera R."/>
            <person name="Culley D."/>
            <person name="Daum C."/>
            <person name="Ezra D."/>
            <person name="Gonzalez J."/>
            <person name="Henrissat B."/>
            <person name="Kuo A."/>
            <person name="Liang C."/>
            <person name="Lipzen A."/>
            <person name="Lutzoni F."/>
            <person name="Magnuson J."/>
            <person name="Mondo S."/>
            <person name="Nolan M."/>
            <person name="Ohm R."/>
            <person name="Pangilinan J."/>
            <person name="Park H.-J."/>
            <person name="Ramirez L."/>
            <person name="Alfaro M."/>
            <person name="Sun H."/>
            <person name="Tritt A."/>
            <person name="Yoshinaga Y."/>
            <person name="Zwiers L.-H."/>
            <person name="Turgeon B."/>
            <person name="Goodwin S."/>
            <person name="Spatafora J."/>
            <person name="Crous P."/>
            <person name="Grigoriev I."/>
        </authorList>
    </citation>
    <scope>NUCLEOTIDE SEQUENCE</scope>
    <source>
        <strain evidence="2">CBS 115976</strain>
    </source>
</reference>
<feature type="region of interest" description="Disordered" evidence="1">
    <location>
        <begin position="196"/>
        <end position="221"/>
    </location>
</feature>
<dbReference type="Proteomes" id="UP000799302">
    <property type="component" value="Unassembled WGS sequence"/>
</dbReference>
<feature type="region of interest" description="Disordered" evidence="1">
    <location>
        <begin position="486"/>
        <end position="531"/>
    </location>
</feature>
<keyword evidence="3" id="KW-1185">Reference proteome</keyword>
<evidence type="ECO:0000256" key="1">
    <source>
        <dbReference type="SAM" id="MobiDB-lite"/>
    </source>
</evidence>
<feature type="region of interest" description="Disordered" evidence="1">
    <location>
        <begin position="630"/>
        <end position="649"/>
    </location>
</feature>
<dbReference type="EMBL" id="MU004230">
    <property type="protein sequence ID" value="KAF2674929.1"/>
    <property type="molecule type" value="Genomic_DNA"/>
</dbReference>
<proteinExistence type="predicted"/>